<dbReference type="Proteomes" id="UP001075354">
    <property type="component" value="Chromosome 6"/>
</dbReference>
<dbReference type="PANTHER" id="PTHR21533:SF19">
    <property type="entry name" value="LEUCINE-RICH PROTEIN"/>
    <property type="match status" value="1"/>
</dbReference>
<feature type="region of interest" description="Disordered" evidence="2">
    <location>
        <begin position="1"/>
        <end position="33"/>
    </location>
</feature>
<protein>
    <recommendedName>
        <fullName evidence="5">Protein chibby homolog 1</fullName>
    </recommendedName>
</protein>
<dbReference type="EMBL" id="JAPTSV010000006">
    <property type="protein sequence ID" value="KAJ1527252.1"/>
    <property type="molecule type" value="Genomic_DNA"/>
</dbReference>
<feature type="coiled-coil region" evidence="1">
    <location>
        <begin position="65"/>
        <end position="99"/>
    </location>
</feature>
<accession>A0AAV7XQT7</accession>
<evidence type="ECO:0000313" key="3">
    <source>
        <dbReference type="EMBL" id="KAJ1527252.1"/>
    </source>
</evidence>
<evidence type="ECO:0008006" key="5">
    <source>
        <dbReference type="Google" id="ProtNLM"/>
    </source>
</evidence>
<gene>
    <name evidence="3" type="ORF">ONE63_008777</name>
</gene>
<dbReference type="Pfam" id="PF14645">
    <property type="entry name" value="Chibby"/>
    <property type="match status" value="1"/>
</dbReference>
<reference evidence="3" key="1">
    <citation type="submission" date="2022-12" db="EMBL/GenBank/DDBJ databases">
        <title>Chromosome-level genome assembly of the bean flower thrips Megalurothrips usitatus.</title>
        <authorList>
            <person name="Ma L."/>
            <person name="Liu Q."/>
            <person name="Li H."/>
            <person name="Cai W."/>
        </authorList>
    </citation>
    <scope>NUCLEOTIDE SEQUENCE</scope>
    <source>
        <strain evidence="3">Cailab_2022a</strain>
    </source>
</reference>
<evidence type="ECO:0000256" key="2">
    <source>
        <dbReference type="SAM" id="MobiDB-lite"/>
    </source>
</evidence>
<keyword evidence="4" id="KW-1185">Reference proteome</keyword>
<keyword evidence="1" id="KW-0175">Coiled coil</keyword>
<sequence length="128" mass="14551">MPLFPNKFSPKRLPNRKSDPNSTRVIDTSTNDQEFSTAIGPIKLRLGDQEAVFENGQWIPESGPVSGKHKENEKLRLIIKRLEDENNMLKLKAEILLDMLTQTTAESHLQLKEIDKFKSAGGKSHLKR</sequence>
<proteinExistence type="predicted"/>
<comment type="caution">
    <text evidence="3">The sequence shown here is derived from an EMBL/GenBank/DDBJ whole genome shotgun (WGS) entry which is preliminary data.</text>
</comment>
<feature type="compositionally biased region" description="Polar residues" evidence="2">
    <location>
        <begin position="20"/>
        <end position="33"/>
    </location>
</feature>
<evidence type="ECO:0000256" key="1">
    <source>
        <dbReference type="SAM" id="Coils"/>
    </source>
</evidence>
<evidence type="ECO:0000313" key="4">
    <source>
        <dbReference type="Proteomes" id="UP001075354"/>
    </source>
</evidence>
<dbReference type="CDD" id="cd07429">
    <property type="entry name" value="Cby_like"/>
    <property type="match status" value="1"/>
</dbReference>
<dbReference type="InterPro" id="IPR028118">
    <property type="entry name" value="Chibby_fam"/>
</dbReference>
<organism evidence="3 4">
    <name type="scientific">Megalurothrips usitatus</name>
    <name type="common">bean blossom thrips</name>
    <dbReference type="NCBI Taxonomy" id="439358"/>
    <lineage>
        <taxon>Eukaryota</taxon>
        <taxon>Metazoa</taxon>
        <taxon>Ecdysozoa</taxon>
        <taxon>Arthropoda</taxon>
        <taxon>Hexapoda</taxon>
        <taxon>Insecta</taxon>
        <taxon>Pterygota</taxon>
        <taxon>Neoptera</taxon>
        <taxon>Paraneoptera</taxon>
        <taxon>Thysanoptera</taxon>
        <taxon>Terebrantia</taxon>
        <taxon>Thripoidea</taxon>
        <taxon>Thripidae</taxon>
        <taxon>Megalurothrips</taxon>
    </lineage>
</organism>
<dbReference type="PANTHER" id="PTHR21533">
    <property type="entry name" value="LEUCINE-RICH PROTEIN"/>
    <property type="match status" value="1"/>
</dbReference>
<dbReference type="AlphaFoldDB" id="A0AAV7XQT7"/>
<name>A0AAV7XQT7_9NEOP</name>